<accession>A0A5N5ST02</accession>
<dbReference type="PANTHER" id="PTHR46535:SF1">
    <property type="entry name" value="NEDD4-BINDING PROTEIN 2"/>
    <property type="match status" value="1"/>
</dbReference>
<dbReference type="SMART" id="SM00463">
    <property type="entry name" value="SMR"/>
    <property type="match status" value="1"/>
</dbReference>
<dbReference type="InterPro" id="IPR052772">
    <property type="entry name" value="Endo/PolyKinase_Domain-Protein"/>
</dbReference>
<feature type="compositionally biased region" description="Basic and acidic residues" evidence="1">
    <location>
        <begin position="649"/>
        <end position="660"/>
    </location>
</feature>
<dbReference type="EMBL" id="SEYY01022115">
    <property type="protein sequence ID" value="KAB7495790.1"/>
    <property type="molecule type" value="Genomic_DNA"/>
</dbReference>
<evidence type="ECO:0000256" key="1">
    <source>
        <dbReference type="SAM" id="MobiDB-lite"/>
    </source>
</evidence>
<reference evidence="3 4" key="1">
    <citation type="journal article" date="2019" name="PLoS Biol.">
        <title>Sex chromosomes control vertical transmission of feminizing Wolbachia symbionts in an isopod.</title>
        <authorList>
            <person name="Becking T."/>
            <person name="Chebbi M.A."/>
            <person name="Giraud I."/>
            <person name="Moumen B."/>
            <person name="Laverre T."/>
            <person name="Caubet Y."/>
            <person name="Peccoud J."/>
            <person name="Gilbert C."/>
            <person name="Cordaux R."/>
        </authorList>
    </citation>
    <scope>NUCLEOTIDE SEQUENCE [LARGE SCALE GENOMIC DNA]</scope>
    <source>
        <strain evidence="3">ANa2</strain>
        <tissue evidence="3">Whole body excluding digestive tract and cuticle</tissue>
    </source>
</reference>
<dbReference type="Pfam" id="PF13671">
    <property type="entry name" value="AAA_33"/>
    <property type="match status" value="1"/>
</dbReference>
<dbReference type="SMART" id="SM01162">
    <property type="entry name" value="DUF1771"/>
    <property type="match status" value="1"/>
</dbReference>
<feature type="region of interest" description="Disordered" evidence="1">
    <location>
        <begin position="50"/>
        <end position="94"/>
    </location>
</feature>
<feature type="compositionally biased region" description="Polar residues" evidence="1">
    <location>
        <begin position="631"/>
        <end position="642"/>
    </location>
</feature>
<feature type="compositionally biased region" description="Polar residues" evidence="1">
    <location>
        <begin position="74"/>
        <end position="84"/>
    </location>
</feature>
<feature type="compositionally biased region" description="Polar residues" evidence="1">
    <location>
        <begin position="411"/>
        <end position="425"/>
    </location>
</feature>
<dbReference type="Pfam" id="PF08590">
    <property type="entry name" value="DUF1771"/>
    <property type="match status" value="1"/>
</dbReference>
<evidence type="ECO:0000259" key="2">
    <source>
        <dbReference type="PROSITE" id="PS50828"/>
    </source>
</evidence>
<comment type="caution">
    <text evidence="3">The sequence shown here is derived from an EMBL/GenBank/DDBJ whole genome shotgun (WGS) entry which is preliminary data.</text>
</comment>
<name>A0A5N5ST02_9CRUS</name>
<dbReference type="Gene3D" id="3.30.1370.110">
    <property type="match status" value="1"/>
</dbReference>
<dbReference type="Pfam" id="PF01713">
    <property type="entry name" value="Smr"/>
    <property type="match status" value="1"/>
</dbReference>
<evidence type="ECO:0000313" key="3">
    <source>
        <dbReference type="EMBL" id="KAB7495790.1"/>
    </source>
</evidence>
<dbReference type="SUPFAM" id="SSF160443">
    <property type="entry name" value="SMR domain-like"/>
    <property type="match status" value="1"/>
</dbReference>
<dbReference type="OrthoDB" id="3231855at2759"/>
<feature type="region of interest" description="Disordered" evidence="1">
    <location>
        <begin position="264"/>
        <end position="368"/>
    </location>
</feature>
<feature type="region of interest" description="Disordered" evidence="1">
    <location>
        <begin position="397"/>
        <end position="449"/>
    </location>
</feature>
<proteinExistence type="predicted"/>
<feature type="compositionally biased region" description="Acidic residues" evidence="1">
    <location>
        <begin position="431"/>
        <end position="449"/>
    </location>
</feature>
<feature type="compositionally biased region" description="Basic and acidic residues" evidence="1">
    <location>
        <begin position="304"/>
        <end position="330"/>
    </location>
</feature>
<feature type="region of interest" description="Disordered" evidence="1">
    <location>
        <begin position="615"/>
        <end position="681"/>
    </location>
</feature>
<dbReference type="GO" id="GO:0005634">
    <property type="term" value="C:nucleus"/>
    <property type="evidence" value="ECO:0007669"/>
    <property type="project" value="TreeGrafter"/>
</dbReference>
<dbReference type="InterPro" id="IPR036063">
    <property type="entry name" value="Smr_dom_sf"/>
</dbReference>
<protein>
    <submittedName>
        <fullName evidence="3">NEDD4-binding protein 2-like 1</fullName>
    </submittedName>
</protein>
<feature type="compositionally biased region" description="Basic and acidic residues" evidence="1">
    <location>
        <begin position="85"/>
        <end position="94"/>
    </location>
</feature>
<dbReference type="InterPro" id="IPR013899">
    <property type="entry name" value="DUF1771"/>
</dbReference>
<dbReference type="Gene3D" id="3.40.50.300">
    <property type="entry name" value="P-loop containing nucleotide triphosphate hydrolases"/>
    <property type="match status" value="1"/>
</dbReference>
<dbReference type="PROSITE" id="PS50828">
    <property type="entry name" value="SMR"/>
    <property type="match status" value="1"/>
</dbReference>
<feature type="domain" description="Smr" evidence="2">
    <location>
        <begin position="960"/>
        <end position="1039"/>
    </location>
</feature>
<organism evidence="3 4">
    <name type="scientific">Armadillidium nasatum</name>
    <dbReference type="NCBI Taxonomy" id="96803"/>
    <lineage>
        <taxon>Eukaryota</taxon>
        <taxon>Metazoa</taxon>
        <taxon>Ecdysozoa</taxon>
        <taxon>Arthropoda</taxon>
        <taxon>Crustacea</taxon>
        <taxon>Multicrustacea</taxon>
        <taxon>Malacostraca</taxon>
        <taxon>Eumalacostraca</taxon>
        <taxon>Peracarida</taxon>
        <taxon>Isopoda</taxon>
        <taxon>Oniscidea</taxon>
        <taxon>Crinocheta</taxon>
        <taxon>Armadillidiidae</taxon>
        <taxon>Armadillidium</taxon>
    </lineage>
</organism>
<dbReference type="CDD" id="cd14279">
    <property type="entry name" value="CUE"/>
    <property type="match status" value="1"/>
</dbReference>
<dbReference type="GO" id="GO:0004519">
    <property type="term" value="F:endonuclease activity"/>
    <property type="evidence" value="ECO:0007669"/>
    <property type="project" value="TreeGrafter"/>
</dbReference>
<dbReference type="Proteomes" id="UP000326759">
    <property type="component" value="Unassembled WGS sequence"/>
</dbReference>
<dbReference type="AlphaFoldDB" id="A0A5N5ST02"/>
<dbReference type="InterPro" id="IPR002625">
    <property type="entry name" value="Smr_dom"/>
</dbReference>
<dbReference type="InterPro" id="IPR027417">
    <property type="entry name" value="P-loop_NTPase"/>
</dbReference>
<evidence type="ECO:0000313" key="4">
    <source>
        <dbReference type="Proteomes" id="UP000326759"/>
    </source>
</evidence>
<sequence length="1044" mass="118029">MSDHGNILTYFESIFGQTIDHEVIKIILQSCDWDTNVAYEQLLSLTDNQVESSEEKISEPDPPLASSLVKRNGKPSNTNFTSHTDVPEASHSEPPLKKKKVLIIMRGLPGSGKSTLAHSLNTNGVVLSTDDYFIDKFQNYNFNSSILPEAHKWNKDRAKLKLYNGVTPIFIDNTNLQLWEFEPYIRYALENGYYVDILEPDTYWKYNCKILSQKCVHKVPNKKIAEMKGRYETNLSIEDFLKKLKLSNNLNGIDINTYRSVSRNSDSEIVVEDDSSSDNGSNNENESPRRMPNSDILSHNVYSDSEKQNKNNIKETVEKKNEQRNEREKNSLMSDIESSMERLSLSKSPYRKEHKEYSAGELPDSQNFGDMGEWDFVTSSSSSSTWTDLPLVKTSQYDASSSAKPQRFKKSNSPNLNIRNSNFKNSLVDKEYDDDCSDNDDDNDKDDIEWSPVEDLSCLTWENKTDPSKLSKGIPKFQEEKNCSSKSSLQPQASALKIHSYSHDCDVDFSSSDTLKTIQSHSSNFIPNLNTDAKEDICNSENLSDKGTIANDSCKTSKKNAKSCPLHKLKSFFPDIAEGDLEDFLEKCDYDVDWTMNILIDSGYKISSNLSRTNSNSSNVSAIEDEPPCSPVTQGSNESIITDESNSESNDKDESSKNDDDLCSASNPSLCTDDDENDSGKEGAQYLTMEMDSQFAAQLINMYGPISSLNIASGFTKEDCRIVLPLELCHDIYKYWAKTLEGKFSYEKDILDMFIREDEELARKLQEEEEENAVGGIPATNEEVEPISFKEIVNMQSLEENKLRSKSSKESVTYSSMLSLQKLQEEFPHVDPTAVEEEYFAQNLDYSSTKTLLTYKYGAGKSASETGAVASSEEPSEDWEDFGITVDDPQMYRDEAQLHYLERKKALQKAQEASQKGMKSVASYYAQIGNLHMQKFKEANERASKKILSAFNSKRGPNSLDLHLLHVDEALREAQRFLKERKNVLTHMNLKEMSVSIITGKGNHSLKGEARLKPAIKTFLSIEGYRFTEYGGCFKIVLRSQSSK</sequence>
<keyword evidence="4" id="KW-1185">Reference proteome</keyword>
<dbReference type="PANTHER" id="PTHR46535">
    <property type="entry name" value="NEDD4-BINDING PROTEIN 2"/>
    <property type="match status" value="1"/>
</dbReference>
<gene>
    <name evidence="3" type="ORF">Anas_02905</name>
</gene>
<dbReference type="SUPFAM" id="SSF52540">
    <property type="entry name" value="P-loop containing nucleoside triphosphate hydrolases"/>
    <property type="match status" value="1"/>
</dbReference>